<evidence type="ECO:0000313" key="3">
    <source>
        <dbReference type="Proteomes" id="UP000318288"/>
    </source>
</evidence>
<name>A0A5C6E6D2_9BACT</name>
<feature type="region of interest" description="Disordered" evidence="1">
    <location>
        <begin position="14"/>
        <end position="53"/>
    </location>
</feature>
<accession>A0A5C6E6D2</accession>
<dbReference type="EMBL" id="SJPW01000012">
    <property type="protein sequence ID" value="TWU44502.1"/>
    <property type="molecule type" value="Genomic_DNA"/>
</dbReference>
<protein>
    <submittedName>
        <fullName evidence="2">Uncharacterized protein</fullName>
    </submittedName>
</protein>
<dbReference type="AlphaFoldDB" id="A0A5C6E6D2"/>
<evidence type="ECO:0000313" key="2">
    <source>
        <dbReference type="EMBL" id="TWU44502.1"/>
    </source>
</evidence>
<sequence length="74" mass="8327">MDRIKCLRRAPHCDGSLHATERPDRQPLRDRQRRPIFGPTDIAGSAANRDGSGDIEMAYGVSVEEAFDYALLQR</sequence>
<keyword evidence="3" id="KW-1185">Reference proteome</keyword>
<evidence type="ECO:0000256" key="1">
    <source>
        <dbReference type="SAM" id="MobiDB-lite"/>
    </source>
</evidence>
<reference evidence="2 3" key="1">
    <citation type="submission" date="2019-02" db="EMBL/GenBank/DDBJ databases">
        <title>Deep-cultivation of Planctomycetes and their phenomic and genomic characterization uncovers novel biology.</title>
        <authorList>
            <person name="Wiegand S."/>
            <person name="Jogler M."/>
            <person name="Boedeker C."/>
            <person name="Pinto D."/>
            <person name="Vollmers J."/>
            <person name="Rivas-Marin E."/>
            <person name="Kohn T."/>
            <person name="Peeters S.H."/>
            <person name="Heuer A."/>
            <person name="Rast P."/>
            <person name="Oberbeckmann S."/>
            <person name="Bunk B."/>
            <person name="Jeske O."/>
            <person name="Meyerdierks A."/>
            <person name="Storesund J.E."/>
            <person name="Kallscheuer N."/>
            <person name="Luecker S."/>
            <person name="Lage O.M."/>
            <person name="Pohl T."/>
            <person name="Merkel B.J."/>
            <person name="Hornburger P."/>
            <person name="Mueller R.-W."/>
            <person name="Bruemmer F."/>
            <person name="Labrenz M."/>
            <person name="Spormann A.M."/>
            <person name="Op Den Camp H."/>
            <person name="Overmann J."/>
            <person name="Amann R."/>
            <person name="Jetten M.S.M."/>
            <person name="Mascher T."/>
            <person name="Medema M.H."/>
            <person name="Devos D.P."/>
            <person name="Kaster A.-K."/>
            <person name="Ovreas L."/>
            <person name="Rohde M."/>
            <person name="Galperin M.Y."/>
            <person name="Jogler C."/>
        </authorList>
    </citation>
    <scope>NUCLEOTIDE SEQUENCE [LARGE SCALE GENOMIC DNA]</scope>
    <source>
        <strain evidence="2 3">Poly51</strain>
    </source>
</reference>
<proteinExistence type="predicted"/>
<gene>
    <name evidence="2" type="ORF">Poly51_60680</name>
</gene>
<feature type="compositionally biased region" description="Basic and acidic residues" evidence="1">
    <location>
        <begin position="19"/>
        <end position="30"/>
    </location>
</feature>
<organism evidence="2 3">
    <name type="scientific">Rubripirellula tenax</name>
    <dbReference type="NCBI Taxonomy" id="2528015"/>
    <lineage>
        <taxon>Bacteria</taxon>
        <taxon>Pseudomonadati</taxon>
        <taxon>Planctomycetota</taxon>
        <taxon>Planctomycetia</taxon>
        <taxon>Pirellulales</taxon>
        <taxon>Pirellulaceae</taxon>
        <taxon>Rubripirellula</taxon>
    </lineage>
</organism>
<dbReference type="Proteomes" id="UP000318288">
    <property type="component" value="Unassembled WGS sequence"/>
</dbReference>
<comment type="caution">
    <text evidence="2">The sequence shown here is derived from an EMBL/GenBank/DDBJ whole genome shotgun (WGS) entry which is preliminary data.</text>
</comment>